<comment type="caution">
    <text evidence="2">The sequence shown here is derived from an EMBL/GenBank/DDBJ whole genome shotgun (WGS) entry which is preliminary data.</text>
</comment>
<dbReference type="GO" id="GO:0045127">
    <property type="term" value="F:N-acetylglucosamine kinase activity"/>
    <property type="evidence" value="ECO:0007669"/>
    <property type="project" value="UniProtKB-EC"/>
</dbReference>
<dbReference type="OrthoDB" id="9772633at2"/>
<dbReference type="Gene3D" id="3.30.420.40">
    <property type="match status" value="2"/>
</dbReference>
<protein>
    <submittedName>
        <fullName evidence="2">N-acetylglucosamine kinase of eukaryotic type</fullName>
        <ecNumber evidence="2">2.7.1.59</ecNumber>
    </submittedName>
</protein>
<keyword evidence="3" id="KW-1185">Reference proteome</keyword>
<dbReference type="Pfam" id="PF01869">
    <property type="entry name" value="BcrAD_BadFG"/>
    <property type="match status" value="1"/>
</dbReference>
<dbReference type="EC" id="2.7.1.59" evidence="2"/>
<dbReference type="AlphaFoldDB" id="R1ATV1"/>
<accession>R1ATV1</accession>
<dbReference type="EMBL" id="ARZA01000205">
    <property type="protein sequence ID" value="EOD00087.1"/>
    <property type="molecule type" value="Genomic_DNA"/>
</dbReference>
<dbReference type="InterPro" id="IPR052519">
    <property type="entry name" value="Euk-type_GlcNAc_Kinase"/>
</dbReference>
<dbReference type="CDD" id="cd24007">
    <property type="entry name" value="ASKHA_NBD_eukNAGK-like"/>
    <property type="match status" value="1"/>
</dbReference>
<name>R1ATV1_9FIRM</name>
<dbReference type="SUPFAM" id="SSF53067">
    <property type="entry name" value="Actin-like ATPase domain"/>
    <property type="match status" value="2"/>
</dbReference>
<evidence type="ECO:0000259" key="1">
    <source>
        <dbReference type="Pfam" id="PF01869"/>
    </source>
</evidence>
<dbReference type="PANTHER" id="PTHR43190:SF3">
    <property type="entry name" value="N-ACETYL-D-GLUCOSAMINE KINASE"/>
    <property type="match status" value="1"/>
</dbReference>
<evidence type="ECO:0000313" key="3">
    <source>
        <dbReference type="Proteomes" id="UP000013378"/>
    </source>
</evidence>
<gene>
    <name evidence="2" type="ORF">L21TH_1853</name>
</gene>
<dbReference type="PANTHER" id="PTHR43190">
    <property type="entry name" value="N-ACETYL-D-GLUCOSAMINE KINASE"/>
    <property type="match status" value="1"/>
</dbReference>
<reference evidence="2 3" key="1">
    <citation type="journal article" date="2015" name="Geomicrobiol. J.">
        <title>Caldisalinibacter kiritimatiensis gen. nov., sp. nov., a moderately thermohalophilic thiosulfate-reducing bacterium from a hypersaline microbial mat.</title>
        <authorList>
            <person name="Ben Hania W."/>
            <person name="Joseph M."/>
            <person name="Fiebig A."/>
            <person name="Bunk B."/>
            <person name="Klenk H.-P."/>
            <person name="Fardeau M.-L."/>
            <person name="Spring S."/>
        </authorList>
    </citation>
    <scope>NUCLEOTIDE SEQUENCE [LARGE SCALE GENOMIC DNA]</scope>
    <source>
        <strain evidence="2 3">L21-TH-D2</strain>
    </source>
</reference>
<keyword evidence="2" id="KW-0808">Transferase</keyword>
<dbReference type="Proteomes" id="UP000013378">
    <property type="component" value="Unassembled WGS sequence"/>
</dbReference>
<proteinExistence type="predicted"/>
<feature type="domain" description="ATPase BadF/BadG/BcrA/BcrD type" evidence="1">
    <location>
        <begin position="5"/>
        <end position="301"/>
    </location>
</feature>
<evidence type="ECO:0000313" key="2">
    <source>
        <dbReference type="EMBL" id="EOD00087.1"/>
    </source>
</evidence>
<dbReference type="eggNOG" id="COG2971">
    <property type="taxonomic scope" value="Bacteria"/>
</dbReference>
<dbReference type="InterPro" id="IPR043129">
    <property type="entry name" value="ATPase_NBD"/>
</dbReference>
<sequence>MKYIIGIDGGGTKTLGYISNIEGKIIGKATSGVANYHSVGLKKVRESLLQLINTLCDINNIKTDDIALLSLGLAGVDRKEDRQLILDLISSLELDCKVALNNDAKTALVGAHGKEEGIITISGTGSISYGIDSEGNTIRAGGWGHILDDEGSGYDIGLKGIKAVVRYYDNRGKKTILIDKVLKFLNMKSPDELISYVYGKNTTKSDIAKIAPIVCECALEGDEISQIILDQAVNSLVEMTSAVIDKSNFKDERITVSYNGGILNNASYVQKEFIKRLKYQYKNIEVYKPKFDPAIGALIIGFRQLNINYDINKIKKEVDSFG</sequence>
<dbReference type="STRING" id="1304284.L21TH_1853"/>
<dbReference type="RefSeq" id="WP_006314682.1">
    <property type="nucleotide sequence ID" value="NZ_ARZA01000205.1"/>
</dbReference>
<keyword evidence="2" id="KW-0418">Kinase</keyword>
<organism evidence="2 3">
    <name type="scientific">Caldisalinibacter kiritimatiensis</name>
    <dbReference type="NCBI Taxonomy" id="1304284"/>
    <lineage>
        <taxon>Bacteria</taxon>
        <taxon>Bacillati</taxon>
        <taxon>Bacillota</taxon>
        <taxon>Tissierellia</taxon>
        <taxon>Tissierellales</taxon>
        <taxon>Thermohalobacteraceae</taxon>
        <taxon>Caldisalinibacter</taxon>
    </lineage>
</organism>
<dbReference type="InterPro" id="IPR002731">
    <property type="entry name" value="ATPase_BadF"/>
</dbReference>